<gene>
    <name evidence="1" type="ORF">L227DRAFT_41067</name>
</gene>
<accession>A0A5C2RPX2</accession>
<proteinExistence type="predicted"/>
<reference evidence="1" key="1">
    <citation type="journal article" date="2018" name="Genome Biol. Evol.">
        <title>Genomics and development of Lentinus tigrinus, a white-rot wood-decaying mushroom with dimorphic fruiting bodies.</title>
        <authorList>
            <person name="Wu B."/>
            <person name="Xu Z."/>
            <person name="Knudson A."/>
            <person name="Carlson A."/>
            <person name="Chen N."/>
            <person name="Kovaka S."/>
            <person name="LaButti K."/>
            <person name="Lipzen A."/>
            <person name="Pennachio C."/>
            <person name="Riley R."/>
            <person name="Schakwitz W."/>
            <person name="Umezawa K."/>
            <person name="Ohm R.A."/>
            <person name="Grigoriev I.V."/>
            <person name="Nagy L.G."/>
            <person name="Gibbons J."/>
            <person name="Hibbett D."/>
        </authorList>
    </citation>
    <scope>NUCLEOTIDE SEQUENCE [LARGE SCALE GENOMIC DNA]</scope>
    <source>
        <strain evidence="1">ALCF2SS1-6</strain>
    </source>
</reference>
<evidence type="ECO:0000313" key="2">
    <source>
        <dbReference type="Proteomes" id="UP000313359"/>
    </source>
</evidence>
<keyword evidence="2" id="KW-1185">Reference proteome</keyword>
<dbReference type="Proteomes" id="UP000313359">
    <property type="component" value="Unassembled WGS sequence"/>
</dbReference>
<dbReference type="EMBL" id="ML122357">
    <property type="protein sequence ID" value="RPD52497.1"/>
    <property type="molecule type" value="Genomic_DNA"/>
</dbReference>
<sequence length="105" mass="12162">MVVIELRGFPRFPFPFPFPHTPQRLPLYPRRRVSAHLTCPTYPTLSFFTPLASRNRGRTRLRLHLRLRMRGFIGTNICEPKANPTLLPLGLSYPPFIVLDGNRHA</sequence>
<protein>
    <submittedName>
        <fullName evidence="1">Uncharacterized protein</fullName>
    </submittedName>
</protein>
<evidence type="ECO:0000313" key="1">
    <source>
        <dbReference type="EMBL" id="RPD52497.1"/>
    </source>
</evidence>
<dbReference type="AlphaFoldDB" id="A0A5C2RPX2"/>
<name>A0A5C2RPX2_9APHY</name>
<organism evidence="1 2">
    <name type="scientific">Lentinus tigrinus ALCF2SS1-6</name>
    <dbReference type="NCBI Taxonomy" id="1328759"/>
    <lineage>
        <taxon>Eukaryota</taxon>
        <taxon>Fungi</taxon>
        <taxon>Dikarya</taxon>
        <taxon>Basidiomycota</taxon>
        <taxon>Agaricomycotina</taxon>
        <taxon>Agaricomycetes</taxon>
        <taxon>Polyporales</taxon>
        <taxon>Polyporaceae</taxon>
        <taxon>Lentinus</taxon>
    </lineage>
</organism>